<keyword evidence="6" id="KW-0732">Signal</keyword>
<dbReference type="InterPro" id="IPR001254">
    <property type="entry name" value="Trypsin_dom"/>
</dbReference>
<evidence type="ECO:0000256" key="1">
    <source>
        <dbReference type="ARBA" id="ARBA00022670"/>
    </source>
</evidence>
<keyword evidence="1" id="KW-0645">Protease</keyword>
<dbReference type="Pfam" id="PF00089">
    <property type="entry name" value="Trypsin"/>
    <property type="match status" value="1"/>
</dbReference>
<evidence type="ECO:0000256" key="2">
    <source>
        <dbReference type="ARBA" id="ARBA00022801"/>
    </source>
</evidence>
<dbReference type="AlphaFoldDB" id="A0A9J6CLR2"/>
<sequence>MKILSFIFMAIFALTINASPSADRRIVDGEQVIPGTVTHQAVLSFINSGFLFAGGSIISVSHVLTVATYLIGRGHNSIGITVGATYLPASTEYRSDLIVIHHDYDRSLNINNIAIVRSFQHFELNHFVRPIVLGTSVISPGTSARISGFGATSTTKGPDSHILHVKNVDMAVGHRADR</sequence>
<feature type="chain" id="PRO_5039909233" description="Peptidase S1 domain-containing protein" evidence="6">
    <location>
        <begin position="19"/>
        <end position="178"/>
    </location>
</feature>
<keyword evidence="4" id="KW-1015">Disulfide bond</keyword>
<proteinExistence type="inferred from homology"/>
<accession>A0A9J6CLR2</accession>
<evidence type="ECO:0000313" key="9">
    <source>
        <dbReference type="Proteomes" id="UP001107558"/>
    </source>
</evidence>
<dbReference type="SUPFAM" id="SSF50494">
    <property type="entry name" value="Trypsin-like serine proteases"/>
    <property type="match status" value="1"/>
</dbReference>
<evidence type="ECO:0000259" key="7">
    <source>
        <dbReference type="SMART" id="SM00020"/>
    </source>
</evidence>
<keyword evidence="3" id="KW-0720">Serine protease</keyword>
<name>A0A9J6CLR2_POLVA</name>
<dbReference type="InterPro" id="IPR043504">
    <property type="entry name" value="Peptidase_S1_PA_chymotrypsin"/>
</dbReference>
<comment type="similarity">
    <text evidence="5">Belongs to the peptidase S1 family. CLIP subfamily.</text>
</comment>
<reference evidence="8" key="1">
    <citation type="submission" date="2021-03" db="EMBL/GenBank/DDBJ databases">
        <title>Chromosome level genome of the anhydrobiotic midge Polypedilum vanderplanki.</title>
        <authorList>
            <person name="Yoshida Y."/>
            <person name="Kikawada T."/>
            <person name="Gusev O."/>
        </authorList>
    </citation>
    <scope>NUCLEOTIDE SEQUENCE</scope>
    <source>
        <strain evidence="8">NIAS01</strain>
        <tissue evidence="8">Whole body or cell culture</tissue>
    </source>
</reference>
<evidence type="ECO:0000256" key="3">
    <source>
        <dbReference type="ARBA" id="ARBA00022825"/>
    </source>
</evidence>
<evidence type="ECO:0000313" key="8">
    <source>
        <dbReference type="EMBL" id="KAG5683210.1"/>
    </source>
</evidence>
<dbReference type="EMBL" id="JADBJN010000001">
    <property type="protein sequence ID" value="KAG5683210.1"/>
    <property type="molecule type" value="Genomic_DNA"/>
</dbReference>
<evidence type="ECO:0000256" key="6">
    <source>
        <dbReference type="SAM" id="SignalP"/>
    </source>
</evidence>
<gene>
    <name evidence="8" type="ORF">PVAND_012506</name>
</gene>
<organism evidence="8 9">
    <name type="scientific">Polypedilum vanderplanki</name>
    <name type="common">Sleeping chironomid midge</name>
    <dbReference type="NCBI Taxonomy" id="319348"/>
    <lineage>
        <taxon>Eukaryota</taxon>
        <taxon>Metazoa</taxon>
        <taxon>Ecdysozoa</taxon>
        <taxon>Arthropoda</taxon>
        <taxon>Hexapoda</taxon>
        <taxon>Insecta</taxon>
        <taxon>Pterygota</taxon>
        <taxon>Neoptera</taxon>
        <taxon>Endopterygota</taxon>
        <taxon>Diptera</taxon>
        <taxon>Nematocera</taxon>
        <taxon>Chironomoidea</taxon>
        <taxon>Chironomidae</taxon>
        <taxon>Chironominae</taxon>
        <taxon>Polypedilum</taxon>
        <taxon>Polypedilum</taxon>
    </lineage>
</organism>
<comment type="caution">
    <text evidence="8">The sequence shown here is derived from an EMBL/GenBank/DDBJ whole genome shotgun (WGS) entry which is preliminary data.</text>
</comment>
<dbReference type="GO" id="GO:0006508">
    <property type="term" value="P:proteolysis"/>
    <property type="evidence" value="ECO:0007669"/>
    <property type="project" value="UniProtKB-KW"/>
</dbReference>
<dbReference type="Gene3D" id="2.40.10.10">
    <property type="entry name" value="Trypsin-like serine proteases"/>
    <property type="match status" value="1"/>
</dbReference>
<dbReference type="InterPro" id="IPR050430">
    <property type="entry name" value="Peptidase_S1"/>
</dbReference>
<dbReference type="PANTHER" id="PTHR24276">
    <property type="entry name" value="POLYSERASE-RELATED"/>
    <property type="match status" value="1"/>
</dbReference>
<dbReference type="SMART" id="SM00020">
    <property type="entry name" value="Tryp_SPc"/>
    <property type="match status" value="1"/>
</dbReference>
<dbReference type="OrthoDB" id="60866at2759"/>
<feature type="domain" description="Peptidase S1" evidence="7">
    <location>
        <begin position="25"/>
        <end position="176"/>
    </location>
</feature>
<feature type="signal peptide" evidence="6">
    <location>
        <begin position="1"/>
        <end position="18"/>
    </location>
</feature>
<dbReference type="InterPro" id="IPR009003">
    <property type="entry name" value="Peptidase_S1_PA"/>
</dbReference>
<dbReference type="Proteomes" id="UP001107558">
    <property type="component" value="Chromosome 1"/>
</dbReference>
<evidence type="ECO:0000256" key="4">
    <source>
        <dbReference type="ARBA" id="ARBA00023157"/>
    </source>
</evidence>
<protein>
    <recommendedName>
        <fullName evidence="7">Peptidase S1 domain-containing protein</fullName>
    </recommendedName>
</protein>
<dbReference type="GO" id="GO:0004252">
    <property type="term" value="F:serine-type endopeptidase activity"/>
    <property type="evidence" value="ECO:0007669"/>
    <property type="project" value="InterPro"/>
</dbReference>
<keyword evidence="9" id="KW-1185">Reference proteome</keyword>
<dbReference type="PANTHER" id="PTHR24276:SF91">
    <property type="entry name" value="AT26814P-RELATED"/>
    <property type="match status" value="1"/>
</dbReference>
<keyword evidence="2" id="KW-0378">Hydrolase</keyword>
<evidence type="ECO:0000256" key="5">
    <source>
        <dbReference type="ARBA" id="ARBA00024195"/>
    </source>
</evidence>